<proteinExistence type="predicted"/>
<feature type="compositionally biased region" description="Polar residues" evidence="1">
    <location>
        <begin position="63"/>
        <end position="77"/>
    </location>
</feature>
<feature type="compositionally biased region" description="Polar residues" evidence="1">
    <location>
        <begin position="310"/>
        <end position="330"/>
    </location>
</feature>
<reference evidence="2" key="1">
    <citation type="submission" date="2019-07" db="EMBL/GenBank/DDBJ databases">
        <title>Hyphodiscus hymeniophilus genome sequencing and assembly.</title>
        <authorList>
            <person name="Kramer G."/>
            <person name="Nodwell J."/>
        </authorList>
    </citation>
    <scope>NUCLEOTIDE SEQUENCE</scope>
    <source>
        <strain evidence="2">ATCC 34498</strain>
    </source>
</reference>
<feature type="region of interest" description="Disordered" evidence="1">
    <location>
        <begin position="388"/>
        <end position="445"/>
    </location>
</feature>
<feature type="compositionally biased region" description="Basic residues" evidence="1">
    <location>
        <begin position="1"/>
        <end position="15"/>
    </location>
</feature>
<evidence type="ECO:0000256" key="1">
    <source>
        <dbReference type="SAM" id="MobiDB-lite"/>
    </source>
</evidence>
<evidence type="ECO:0000313" key="2">
    <source>
        <dbReference type="EMBL" id="KAG0650270.1"/>
    </source>
</evidence>
<dbReference type="OrthoDB" id="206201at2759"/>
<feature type="compositionally biased region" description="Basic and acidic residues" evidence="1">
    <location>
        <begin position="535"/>
        <end position="547"/>
    </location>
</feature>
<keyword evidence="3" id="KW-1185">Reference proteome</keyword>
<feature type="region of interest" description="Disordered" evidence="1">
    <location>
        <begin position="1054"/>
        <end position="1116"/>
    </location>
</feature>
<accession>A0A9P6VLM5</accession>
<gene>
    <name evidence="2" type="ORF">D0Z07_3060</name>
</gene>
<dbReference type="Proteomes" id="UP000785200">
    <property type="component" value="Unassembled WGS sequence"/>
</dbReference>
<evidence type="ECO:0000313" key="3">
    <source>
        <dbReference type="Proteomes" id="UP000785200"/>
    </source>
</evidence>
<feature type="region of interest" description="Disordered" evidence="1">
    <location>
        <begin position="209"/>
        <end position="244"/>
    </location>
</feature>
<feature type="compositionally biased region" description="Pro residues" evidence="1">
    <location>
        <begin position="968"/>
        <end position="978"/>
    </location>
</feature>
<feature type="region of interest" description="Disordered" evidence="1">
    <location>
        <begin position="1"/>
        <end position="160"/>
    </location>
</feature>
<protein>
    <submittedName>
        <fullName evidence="2">Uncharacterized protein</fullName>
    </submittedName>
</protein>
<feature type="region of interest" description="Disordered" evidence="1">
    <location>
        <begin position="957"/>
        <end position="990"/>
    </location>
</feature>
<feature type="region of interest" description="Disordered" evidence="1">
    <location>
        <begin position="535"/>
        <end position="591"/>
    </location>
</feature>
<dbReference type="AlphaFoldDB" id="A0A9P6VLM5"/>
<dbReference type="EMBL" id="VNKQ01000006">
    <property type="protein sequence ID" value="KAG0650270.1"/>
    <property type="molecule type" value="Genomic_DNA"/>
</dbReference>
<feature type="region of interest" description="Disordered" evidence="1">
    <location>
        <begin position="640"/>
        <end position="674"/>
    </location>
</feature>
<feature type="compositionally biased region" description="Basic and acidic residues" evidence="1">
    <location>
        <begin position="1095"/>
        <end position="1106"/>
    </location>
</feature>
<name>A0A9P6VLM5_9HELO</name>
<sequence length="1161" mass="127818">MLRRNSSKRLGRRKSTSSAHSRHEPIDPEVARQHAHRAATLAFARAQERHSADMGCRPGGFVRSNTNFSDRSQQYNPPSGEATPKVVRRQHSVRFAGPNAVRPNLQRRQSAGARALHNPSIPRPSPASLRPMAMTTNDPVPAAYRPPSRSSSIGKASTGKAVADSYVTALAAYNEYYTQEDDMASTPSSYRRIRRSKSMFSPLKAPNVFYTNGTPERPVSGFRSDEQSMVDSQTPGEGPPTAALRAPKSMSFLRGGRDHLTAGLRERNDEAVKMARDRFFHQTSQQRLREQPSFLFRSRVQRQEKPFRQSVRTSSTNSYGMPIASTNQVEQPKESKLKTKARRASKTIKDKLRRAFGRSKEDPVEIPNQQVDAHETHVRRYPGQGIVANDSFENIPHPNQTTLHRVASRPPSIHPANSTQELRSHAGSVKSFQSDHSDDRSRVTSWNSTGVNTIASHAVRTQSERDLQRLSVINENGTHVPTSSFHRQKLANQFSAYPIIRRPSNGFNHIPPPHPGPVDSARVYSALMKRLDENSPKAKLEAAKKASQENLNAPKSFPPRTSSVHSSHASRTPATIRQVPESTCSSENGGSADHDHHWVKADAVHCARAENVFGYTGAHVHQWIPADPLREARMRDQDDVFSPKTGLTNKENVPDRKENTPIPFKRGRSDSAATKEGSVMTSYHTVPEHFGLTPQETAARDEPMFQGARTVRETKSTFFGGSSGTIARTQSPFRRALAEADYNVNRGISVILDDFPIPNPLNIRPQSYTTAGPGINKLGETSKAYTESVYSRTTSGQLPGPAHSSLSLPLAEDEIPEMRFQNTSIGDVVILDRATYRPVMPSPNGHRATSSASSTEWKKWMSSEVAKLERAKDQNSAGSYVNYALPTMPKSFHAGHVRESAQINDDDTDIAQTRVSAVKQPLGLIQQKAVQNMQHSLQNPPLLKPILKNRSAISLVDNLDPTSSNPSIPIPPPPPIPLRSPLRPVQSKSSLRSVNTVNTFRTVHTQSAPNSAVKFSSLNGKNFLHKRNTSQTTLHSTRSLDTPAKLLKRSLRKVSNTAAAPSPEDGIVVSNGDNFNPTSTGARSRTASLSSVVNRENHHPQKRDDVYDTDDAGLTGPVMSGAAQGLDAQQMGSKRMVDLFLSSRRKRMASEGGSEIGGVFI</sequence>
<feature type="compositionally biased region" description="Basic and acidic residues" evidence="1">
    <location>
        <begin position="433"/>
        <end position="442"/>
    </location>
</feature>
<feature type="region of interest" description="Disordered" evidence="1">
    <location>
        <begin position="302"/>
        <end position="346"/>
    </location>
</feature>
<feature type="compositionally biased region" description="Polar residues" evidence="1">
    <location>
        <begin position="548"/>
        <end position="589"/>
    </location>
</feature>
<feature type="compositionally biased region" description="Basic and acidic residues" evidence="1">
    <location>
        <begin position="21"/>
        <end position="32"/>
    </location>
</feature>
<organism evidence="2 3">
    <name type="scientific">Hyphodiscus hymeniophilus</name>
    <dbReference type="NCBI Taxonomy" id="353542"/>
    <lineage>
        <taxon>Eukaryota</taxon>
        <taxon>Fungi</taxon>
        <taxon>Dikarya</taxon>
        <taxon>Ascomycota</taxon>
        <taxon>Pezizomycotina</taxon>
        <taxon>Leotiomycetes</taxon>
        <taxon>Helotiales</taxon>
        <taxon>Hyphodiscaceae</taxon>
        <taxon>Hyphodiscus</taxon>
    </lineage>
</organism>
<comment type="caution">
    <text evidence="2">The sequence shown here is derived from an EMBL/GenBank/DDBJ whole genome shotgun (WGS) entry which is preliminary data.</text>
</comment>
<feature type="compositionally biased region" description="Polar residues" evidence="1">
    <location>
        <begin position="1071"/>
        <end position="1094"/>
    </location>
</feature>